<evidence type="ECO:0000256" key="2">
    <source>
        <dbReference type="SAM" id="MobiDB-lite"/>
    </source>
</evidence>
<proteinExistence type="predicted"/>
<comment type="caution">
    <text evidence="3">The sequence shown here is derived from an EMBL/GenBank/DDBJ whole genome shotgun (WGS) entry which is preliminary data.</text>
</comment>
<gene>
    <name evidence="3" type="ORF">PHYPSEUDO_010141</name>
</gene>
<protein>
    <recommendedName>
        <fullName evidence="5">M96 mating-specific protein family</fullName>
    </recommendedName>
</protein>
<dbReference type="EMBL" id="JAGDFM010000428">
    <property type="protein sequence ID" value="KAG7378389.1"/>
    <property type="molecule type" value="Genomic_DNA"/>
</dbReference>
<sequence>MSSDAEVPFGFSSDLELESLAGFTEEFDSTRLAPAKLAKLSDRSTQTLVNQPQSPGLLDLERIHDPPCLGFQDALELLGTSFDVLDDDDDTNAHDWRGNSEDARAEPVDCDEPQQNQLQLQQKRRARVSTKAQIDGLRSAVNELTEKLQSLEGDTVRRKAAECDAQSSTGSRARQKLWKHMAVRQLERREQAELDNATLRAMLKIQVQEANNLKRILKRRTRIEALEKMTGVKKLKFTVDYDLEDDIRVLQTMLHNTDGLYVGVDQAFKEKLMDTVPSPGKTRRTNRQATNDVFLELLEKQVLPFDTKATERAVWTALENLATQGLQCVRDVDAQVHFHAQHRKHTKDTMMTSHWVATSGFKAPQIYHIRKVVRKYMEADRAVFVCVVSSEPRTDSSSGGTSIRCVLRVVVRTAGPLRPSEGELSLIESHFSVSNHVPPTQKAPTPSELDMAIAVWSEMMSRASDGVESYLLDESIG</sequence>
<feature type="coiled-coil region" evidence="1">
    <location>
        <begin position="127"/>
        <end position="154"/>
    </location>
</feature>
<feature type="compositionally biased region" description="Basic and acidic residues" evidence="2">
    <location>
        <begin position="91"/>
        <end position="107"/>
    </location>
</feature>
<dbReference type="Proteomes" id="UP000694044">
    <property type="component" value="Unassembled WGS sequence"/>
</dbReference>
<feature type="region of interest" description="Disordered" evidence="2">
    <location>
        <begin position="89"/>
        <end position="114"/>
    </location>
</feature>
<dbReference type="OrthoDB" id="127530at2759"/>
<name>A0A8T1VE16_9STRA</name>
<accession>A0A8T1VE16</accession>
<evidence type="ECO:0000313" key="3">
    <source>
        <dbReference type="EMBL" id="KAG7378389.1"/>
    </source>
</evidence>
<keyword evidence="1" id="KW-0175">Coiled coil</keyword>
<keyword evidence="4" id="KW-1185">Reference proteome</keyword>
<evidence type="ECO:0008006" key="5">
    <source>
        <dbReference type="Google" id="ProtNLM"/>
    </source>
</evidence>
<organism evidence="3 4">
    <name type="scientific">Phytophthora pseudosyringae</name>
    <dbReference type="NCBI Taxonomy" id="221518"/>
    <lineage>
        <taxon>Eukaryota</taxon>
        <taxon>Sar</taxon>
        <taxon>Stramenopiles</taxon>
        <taxon>Oomycota</taxon>
        <taxon>Peronosporomycetes</taxon>
        <taxon>Peronosporales</taxon>
        <taxon>Peronosporaceae</taxon>
        <taxon>Phytophthora</taxon>
    </lineage>
</organism>
<reference evidence="3" key="1">
    <citation type="submission" date="2021-02" db="EMBL/GenBank/DDBJ databases">
        <authorList>
            <person name="Palmer J.M."/>
        </authorList>
    </citation>
    <scope>NUCLEOTIDE SEQUENCE</scope>
    <source>
        <strain evidence="3">SCRP734</strain>
    </source>
</reference>
<evidence type="ECO:0000313" key="4">
    <source>
        <dbReference type="Proteomes" id="UP000694044"/>
    </source>
</evidence>
<dbReference type="AlphaFoldDB" id="A0A8T1VE16"/>
<evidence type="ECO:0000256" key="1">
    <source>
        <dbReference type="SAM" id="Coils"/>
    </source>
</evidence>